<dbReference type="Proteomes" id="UP000078476">
    <property type="component" value="Unassembled WGS sequence"/>
</dbReference>
<gene>
    <name evidence="1" type="ORF">A1359_04350</name>
</gene>
<accession>A0A177NN61</accession>
<protein>
    <submittedName>
        <fullName evidence="1">Uncharacterized protein</fullName>
    </submittedName>
</protein>
<dbReference type="EMBL" id="LUUI01000076">
    <property type="protein sequence ID" value="OAI18803.1"/>
    <property type="molecule type" value="Genomic_DNA"/>
</dbReference>
<organism evidence="1 2">
    <name type="scientific">Methylomonas lenta</name>
    <dbReference type="NCBI Taxonomy" id="980561"/>
    <lineage>
        <taxon>Bacteria</taxon>
        <taxon>Pseudomonadati</taxon>
        <taxon>Pseudomonadota</taxon>
        <taxon>Gammaproteobacteria</taxon>
        <taxon>Methylococcales</taxon>
        <taxon>Methylococcaceae</taxon>
        <taxon>Methylomonas</taxon>
    </lineage>
</organism>
<reference evidence="1 2" key="1">
    <citation type="submission" date="2016-03" db="EMBL/GenBank/DDBJ databases">
        <authorList>
            <person name="Ploux O."/>
        </authorList>
    </citation>
    <scope>NUCLEOTIDE SEQUENCE [LARGE SCALE GENOMIC DNA]</scope>
    <source>
        <strain evidence="1 2">R-45370</strain>
    </source>
</reference>
<sequence>MMENDSSYSEFESLWQQANNPQQPTQVVEVGGIDTDIQIVSLLQQLSQLADSLNNADIIDTHQHDQMLTSIAQLKEVIQTIDPQVLSKVIGSLN</sequence>
<evidence type="ECO:0000313" key="1">
    <source>
        <dbReference type="EMBL" id="OAI18803.1"/>
    </source>
</evidence>
<comment type="caution">
    <text evidence="1">The sequence shown here is derived from an EMBL/GenBank/DDBJ whole genome shotgun (WGS) entry which is preliminary data.</text>
</comment>
<evidence type="ECO:0000313" key="2">
    <source>
        <dbReference type="Proteomes" id="UP000078476"/>
    </source>
</evidence>
<keyword evidence="2" id="KW-1185">Reference proteome</keyword>
<dbReference type="STRING" id="980561.A1359_04350"/>
<dbReference type="RefSeq" id="WP_066978885.1">
    <property type="nucleotide sequence ID" value="NZ_LUUI01000076.1"/>
</dbReference>
<dbReference type="AlphaFoldDB" id="A0A177NN61"/>
<name>A0A177NN61_9GAMM</name>
<proteinExistence type="predicted"/>